<dbReference type="EMBL" id="UINC01001285">
    <property type="protein sequence ID" value="SUZ76633.1"/>
    <property type="molecule type" value="Genomic_DNA"/>
</dbReference>
<protein>
    <recommendedName>
        <fullName evidence="7">Radical SAM core domain-containing protein</fullName>
    </recommendedName>
</protein>
<comment type="cofactor">
    <cofactor evidence="1">
        <name>[4Fe-4S] cluster</name>
        <dbReference type="ChEBI" id="CHEBI:49883"/>
    </cofactor>
</comment>
<dbReference type="PANTHER" id="PTHR43273">
    <property type="entry name" value="ANAEROBIC SULFATASE-MATURATING ENZYME HOMOLOG ASLB-RELATED"/>
    <property type="match status" value="1"/>
</dbReference>
<dbReference type="InterPro" id="IPR007197">
    <property type="entry name" value="rSAM"/>
</dbReference>
<dbReference type="GO" id="GO:0046872">
    <property type="term" value="F:metal ion binding"/>
    <property type="evidence" value="ECO:0007669"/>
    <property type="project" value="UniProtKB-KW"/>
</dbReference>
<dbReference type="PROSITE" id="PS51918">
    <property type="entry name" value="RADICAL_SAM"/>
    <property type="match status" value="1"/>
</dbReference>
<comment type="similarity">
    <text evidence="6">Belongs to the radical SAM superfamily. Anaerobic sulfatase-maturating enzyme family.</text>
</comment>
<dbReference type="InterPro" id="IPR023867">
    <property type="entry name" value="Sulphatase_maturase_rSAM"/>
</dbReference>
<evidence type="ECO:0000313" key="8">
    <source>
        <dbReference type="EMBL" id="SUZ76633.1"/>
    </source>
</evidence>
<dbReference type="NCBIfam" id="TIGR04085">
    <property type="entry name" value="rSAM_more_4Fe4S"/>
    <property type="match status" value="1"/>
</dbReference>
<dbReference type="GO" id="GO:0051536">
    <property type="term" value="F:iron-sulfur cluster binding"/>
    <property type="evidence" value="ECO:0007669"/>
    <property type="project" value="UniProtKB-KW"/>
</dbReference>
<feature type="non-terminal residue" evidence="8">
    <location>
        <position position="1"/>
    </location>
</feature>
<keyword evidence="3" id="KW-0479">Metal-binding</keyword>
<dbReference type="SFLD" id="SFLDG01067">
    <property type="entry name" value="SPASM/twitch_domain_containing"/>
    <property type="match status" value="1"/>
</dbReference>
<dbReference type="InterPro" id="IPR023885">
    <property type="entry name" value="4Fe4S-binding_SPASM_dom"/>
</dbReference>
<dbReference type="Pfam" id="PF04055">
    <property type="entry name" value="Radical_SAM"/>
    <property type="match status" value="1"/>
</dbReference>
<evidence type="ECO:0000256" key="5">
    <source>
        <dbReference type="ARBA" id="ARBA00023014"/>
    </source>
</evidence>
<evidence type="ECO:0000259" key="7">
    <source>
        <dbReference type="PROSITE" id="PS51918"/>
    </source>
</evidence>
<keyword evidence="4" id="KW-0408">Iron</keyword>
<dbReference type="AlphaFoldDB" id="A0A381QG44"/>
<reference evidence="8" key="1">
    <citation type="submission" date="2018-05" db="EMBL/GenBank/DDBJ databases">
        <authorList>
            <person name="Lanie J.A."/>
            <person name="Ng W.-L."/>
            <person name="Kazmierczak K.M."/>
            <person name="Andrzejewski T.M."/>
            <person name="Davidsen T.M."/>
            <person name="Wayne K.J."/>
            <person name="Tettelin H."/>
            <person name="Glass J.I."/>
            <person name="Rusch D."/>
            <person name="Podicherti R."/>
            <person name="Tsui H.-C.T."/>
            <person name="Winkler M.E."/>
        </authorList>
    </citation>
    <scope>NUCLEOTIDE SEQUENCE</scope>
</reference>
<evidence type="ECO:0000256" key="1">
    <source>
        <dbReference type="ARBA" id="ARBA00001966"/>
    </source>
</evidence>
<feature type="domain" description="Radical SAM core" evidence="7">
    <location>
        <begin position="74"/>
        <end position="299"/>
    </location>
</feature>
<dbReference type="PANTHER" id="PTHR43273:SF3">
    <property type="entry name" value="ANAEROBIC SULFATASE-MATURATING ENZYME HOMOLOG ASLB-RELATED"/>
    <property type="match status" value="1"/>
</dbReference>
<dbReference type="InterPro" id="IPR013785">
    <property type="entry name" value="Aldolase_TIM"/>
</dbReference>
<organism evidence="8">
    <name type="scientific">marine metagenome</name>
    <dbReference type="NCBI Taxonomy" id="408172"/>
    <lineage>
        <taxon>unclassified sequences</taxon>
        <taxon>metagenomes</taxon>
        <taxon>ecological metagenomes</taxon>
    </lineage>
</organism>
<gene>
    <name evidence="8" type="ORF">METZ01_LOCUS29487</name>
</gene>
<keyword evidence="2" id="KW-0949">S-adenosyl-L-methionine</keyword>
<dbReference type="Gene3D" id="3.20.20.70">
    <property type="entry name" value="Aldolase class I"/>
    <property type="match status" value="1"/>
</dbReference>
<name>A0A381QG44_9ZZZZ</name>
<evidence type="ECO:0000256" key="6">
    <source>
        <dbReference type="ARBA" id="ARBA00023601"/>
    </source>
</evidence>
<dbReference type="CDD" id="cd01335">
    <property type="entry name" value="Radical_SAM"/>
    <property type="match status" value="1"/>
</dbReference>
<sequence length="448" mass="51175">VADKDLTYTLHCEDGSKLYYKPHLSKLTNEQGQDMYAKNPVGIKKVNKWYVEEPKDHNHMHGVDPIHPFFNPGKKVKEPMRLKIQLGLKCNYSCEYCSQASFVPESTVTGDDDLEEFMAKLDDRLDLQHCSLVEVWGGEPLLYWKKIKKLIPFLKERCPEDVEFSIVTNGSLITQEKIDFFKKYKMAVTMSHDGPGYHLRGPDPLNNSKKFKLIQQLLELNAQGKLGFCFSIVWTKENTKDFDETVNWFKDKFNDENVPVGAEGIVEAYDIDTAMNTKTGKFDYSGLEDLEEKVFKGITEGNQPLLGVFTTVDKINEFYGSLMFKKDSDTLGQKCGMDRDDDIAVDLKGNVLTCQNVGLERKHLSGHMDDLENVRTKSSQHWSWRDECSHCPVLQLCQGSCMFLTGKEFAQTCWNEYAYNLGHLRGAIKLLTGKTVVDIEGKQVRPKL</sequence>
<evidence type="ECO:0000256" key="3">
    <source>
        <dbReference type="ARBA" id="ARBA00022723"/>
    </source>
</evidence>
<proteinExistence type="inferred from homology"/>
<evidence type="ECO:0000256" key="4">
    <source>
        <dbReference type="ARBA" id="ARBA00023004"/>
    </source>
</evidence>
<keyword evidence="5" id="KW-0411">Iron-sulfur</keyword>
<evidence type="ECO:0000256" key="2">
    <source>
        <dbReference type="ARBA" id="ARBA00022691"/>
    </source>
</evidence>
<accession>A0A381QG44</accession>
<dbReference type="SUPFAM" id="SSF102114">
    <property type="entry name" value="Radical SAM enzymes"/>
    <property type="match status" value="1"/>
</dbReference>
<dbReference type="InterPro" id="IPR058240">
    <property type="entry name" value="rSAM_sf"/>
</dbReference>
<dbReference type="GO" id="GO:0016491">
    <property type="term" value="F:oxidoreductase activity"/>
    <property type="evidence" value="ECO:0007669"/>
    <property type="project" value="InterPro"/>
</dbReference>
<dbReference type="SFLD" id="SFLDS00029">
    <property type="entry name" value="Radical_SAM"/>
    <property type="match status" value="1"/>
</dbReference>